<dbReference type="STRING" id="43678.OJAG_17600"/>
<dbReference type="GO" id="GO:0016020">
    <property type="term" value="C:membrane"/>
    <property type="evidence" value="ECO:0007669"/>
    <property type="project" value="UniProtKB-SubCell"/>
</dbReference>
<evidence type="ECO:0000256" key="2">
    <source>
        <dbReference type="ARBA" id="ARBA00022692"/>
    </source>
</evidence>
<feature type="transmembrane region" description="Helical" evidence="6">
    <location>
        <begin position="86"/>
        <end position="107"/>
    </location>
</feature>
<dbReference type="Pfam" id="PF00924">
    <property type="entry name" value="MS_channel_2nd"/>
    <property type="match status" value="1"/>
</dbReference>
<evidence type="ECO:0000256" key="6">
    <source>
        <dbReference type="SAM" id="Phobius"/>
    </source>
</evidence>
<comment type="caution">
    <text evidence="8">The sequence shown here is derived from an EMBL/GenBank/DDBJ whole genome shotgun (WGS) entry which is preliminary data.</text>
</comment>
<dbReference type="GO" id="GO:0055085">
    <property type="term" value="P:transmembrane transport"/>
    <property type="evidence" value="ECO:0007669"/>
    <property type="project" value="InterPro"/>
</dbReference>
<dbReference type="EMBL" id="LRIE01000069">
    <property type="protein sequence ID" value="KZM35498.1"/>
    <property type="molecule type" value="Genomic_DNA"/>
</dbReference>
<keyword evidence="3 6" id="KW-1133">Transmembrane helix</keyword>
<dbReference type="Proteomes" id="UP000076447">
    <property type="component" value="Unassembled WGS sequence"/>
</dbReference>
<evidence type="ECO:0000313" key="8">
    <source>
        <dbReference type="EMBL" id="KZM35498.1"/>
    </source>
</evidence>
<dbReference type="InterPro" id="IPR010920">
    <property type="entry name" value="LSM_dom_sf"/>
</dbReference>
<feature type="region of interest" description="Disordered" evidence="5">
    <location>
        <begin position="440"/>
        <end position="575"/>
    </location>
</feature>
<feature type="compositionally biased region" description="Basic and acidic residues" evidence="5">
    <location>
        <begin position="488"/>
        <end position="524"/>
    </location>
</feature>
<dbReference type="AlphaFoldDB" id="A0A161YHB5"/>
<feature type="compositionally biased region" description="Basic and acidic residues" evidence="5">
    <location>
        <begin position="532"/>
        <end position="575"/>
    </location>
</feature>
<dbReference type="PATRIC" id="fig|43678.3.peg.1840"/>
<protein>
    <submittedName>
        <fullName evidence="8">Mechanosensitive ion channel</fullName>
    </submittedName>
</protein>
<feature type="compositionally biased region" description="Basic and acidic residues" evidence="5">
    <location>
        <begin position="342"/>
        <end position="354"/>
    </location>
</feature>
<accession>A0A161YHB5</accession>
<keyword evidence="2 6" id="KW-0812">Transmembrane</keyword>
<dbReference type="InterPro" id="IPR006685">
    <property type="entry name" value="MscS_channel_2nd"/>
</dbReference>
<evidence type="ECO:0000256" key="5">
    <source>
        <dbReference type="SAM" id="MobiDB-lite"/>
    </source>
</evidence>
<feature type="domain" description="Mechanosensitive ion channel MscS" evidence="7">
    <location>
        <begin position="183"/>
        <end position="249"/>
    </location>
</feature>
<proteinExistence type="predicted"/>
<dbReference type="RefSeq" id="WP_068708199.1">
    <property type="nucleotide sequence ID" value="NZ_LRIE01000069.1"/>
</dbReference>
<evidence type="ECO:0000259" key="7">
    <source>
        <dbReference type="Pfam" id="PF00924"/>
    </source>
</evidence>
<organism evidence="8 9">
    <name type="scientific">Oerskovia enterophila</name>
    <dbReference type="NCBI Taxonomy" id="43678"/>
    <lineage>
        <taxon>Bacteria</taxon>
        <taxon>Bacillati</taxon>
        <taxon>Actinomycetota</taxon>
        <taxon>Actinomycetes</taxon>
        <taxon>Micrococcales</taxon>
        <taxon>Cellulomonadaceae</taxon>
        <taxon>Oerskovia</taxon>
    </lineage>
</organism>
<comment type="subcellular location">
    <subcellularLocation>
        <location evidence="1">Membrane</location>
    </subcellularLocation>
</comment>
<feature type="region of interest" description="Disordered" evidence="5">
    <location>
        <begin position="342"/>
        <end position="407"/>
    </location>
</feature>
<feature type="transmembrane region" description="Helical" evidence="6">
    <location>
        <begin position="57"/>
        <end position="74"/>
    </location>
</feature>
<name>A0A161YHB5_9CELL</name>
<keyword evidence="4 6" id="KW-0472">Membrane</keyword>
<evidence type="ECO:0000256" key="1">
    <source>
        <dbReference type="ARBA" id="ARBA00004370"/>
    </source>
</evidence>
<feature type="transmembrane region" description="Helical" evidence="6">
    <location>
        <begin position="161"/>
        <end position="180"/>
    </location>
</feature>
<evidence type="ECO:0000256" key="4">
    <source>
        <dbReference type="ARBA" id="ARBA00023136"/>
    </source>
</evidence>
<dbReference type="PANTHER" id="PTHR30566">
    <property type="entry name" value="YNAI-RELATED MECHANOSENSITIVE ION CHANNEL"/>
    <property type="match status" value="1"/>
</dbReference>
<feature type="transmembrane region" description="Helical" evidence="6">
    <location>
        <begin position="12"/>
        <end position="36"/>
    </location>
</feature>
<feature type="transmembrane region" description="Helical" evidence="6">
    <location>
        <begin position="134"/>
        <end position="155"/>
    </location>
</feature>
<dbReference type="PANTHER" id="PTHR30566:SF25">
    <property type="entry name" value="INNER MEMBRANE PROTEIN"/>
    <property type="match status" value="1"/>
</dbReference>
<evidence type="ECO:0000313" key="9">
    <source>
        <dbReference type="Proteomes" id="UP000076447"/>
    </source>
</evidence>
<reference evidence="8 9" key="1">
    <citation type="submission" date="2016-01" db="EMBL/GenBank/DDBJ databases">
        <title>Genome sequence of Oerskovia enterophila VJag, an agar and cellulose degrading bacterium.</title>
        <authorList>
            <person name="Poehlein A."/>
            <person name="Jag V."/>
            <person name="Bengelsdorf F."/>
            <person name="Duerre P."/>
            <person name="Daniel R."/>
        </authorList>
    </citation>
    <scope>NUCLEOTIDE SEQUENCE [LARGE SCALE GENOMIC DNA]</scope>
    <source>
        <strain evidence="8 9">VJag</strain>
    </source>
</reference>
<dbReference type="SUPFAM" id="SSF50182">
    <property type="entry name" value="Sm-like ribonucleoproteins"/>
    <property type="match status" value="1"/>
</dbReference>
<gene>
    <name evidence="8" type="ORF">OJAG_17600</name>
</gene>
<dbReference type="Gene3D" id="2.30.30.60">
    <property type="match status" value="1"/>
</dbReference>
<evidence type="ECO:0000256" key="3">
    <source>
        <dbReference type="ARBA" id="ARBA00022989"/>
    </source>
</evidence>
<dbReference type="InterPro" id="IPR023408">
    <property type="entry name" value="MscS_beta-dom_sf"/>
</dbReference>
<dbReference type="Gene3D" id="1.10.287.1260">
    <property type="match status" value="1"/>
</dbReference>
<sequence>MDEEIENATDVALTLAAVAGALVAAFVLGTIISAIVNRIGRRSELARDISRRLRRPDRAVLMVVAVWIAVRVTTPPTVEWRAAVEHLLLVLLIAAGAWWVGALAFVLEDSALKRFRVDVVDNRHARRIRTQIIVVRRLTVAIIVICAIAAVLLTFPAARAAGASILASAGVISIVAGLAAQTSLANVFAGMQIAFTDGIRVDDVVVLEGEWGRIEEITMTYVVVHLWDDRRLIMPCTYFTTTPFQNWTRRAADLLGTVELDLDFRVPFGAMRAELKRLLAHTDLWDQRVGILQVTDAINGVVRVRALVSARDAPTLFDLRCFVREGLVEWLQRSSADSLPRTRFEGVEEGRISEDPDVAPGGAAQPTIPAREKPKHEGSLPPAIPVGPGIPGQPPLSTRPATRRVSVRDQARVVGRVSAPQDVVETRVMSPVEAALAAAPDGTADVGPEDQPGGASESAFFSGTAEGVERSKAFAGPGQDVIDEREETAERNRVEDERDEHEESAHEDRAHEDHAHEERGREGGEGGAGDAAVDRDRGAPDHAPDRDPDRDRARDHGRDLGRGESHGDGGHDGDA</sequence>